<dbReference type="GO" id="GO:0051701">
    <property type="term" value="P:biological process involved in interaction with host"/>
    <property type="evidence" value="ECO:0007669"/>
    <property type="project" value="UniProtKB-ARBA"/>
</dbReference>
<organism evidence="3 4">
    <name type="scientific">Salmonella phage ViI</name>
    <dbReference type="NCBI Taxonomy" id="1987993"/>
    <lineage>
        <taxon>Viruses</taxon>
        <taxon>Duplodnaviria</taxon>
        <taxon>Heunggongvirae</taxon>
        <taxon>Uroviricota</taxon>
        <taxon>Caudoviricetes</taxon>
        <taxon>Pantevenvirales</taxon>
        <taxon>Ackermannviridae</taxon>
        <taxon>Cvivirinae</taxon>
        <taxon>Kuttervirus</taxon>
    </lineage>
</organism>
<accession>E1XTI2</accession>
<dbReference type="Proteomes" id="UP000000339">
    <property type="component" value="Segment"/>
</dbReference>
<dbReference type="InterPro" id="IPR011050">
    <property type="entry name" value="Pectin_lyase_fold/virulence"/>
</dbReference>
<dbReference type="SUPFAM" id="SSF51126">
    <property type="entry name" value="Pectin lyase-like"/>
    <property type="match status" value="1"/>
</dbReference>
<keyword evidence="4" id="KW-1185">Reference proteome</keyword>
<keyword evidence="2" id="KW-0946">Virion</keyword>
<dbReference type="Gene3D" id="3.30.2020.50">
    <property type="match status" value="1"/>
</dbReference>
<dbReference type="InterPro" id="IPR006626">
    <property type="entry name" value="PbH1"/>
</dbReference>
<dbReference type="GO" id="GO:0019058">
    <property type="term" value="P:viral life cycle"/>
    <property type="evidence" value="ECO:0007669"/>
    <property type="project" value="UniProtKB-ARBA"/>
</dbReference>
<protein>
    <submittedName>
        <fullName evidence="3">Hemolysin-type calcium-binding protein</fullName>
    </submittedName>
</protein>
<evidence type="ECO:0000256" key="1">
    <source>
        <dbReference type="ARBA" id="ARBA00004328"/>
    </source>
</evidence>
<evidence type="ECO:0000313" key="4">
    <source>
        <dbReference type="Proteomes" id="UP000000339"/>
    </source>
</evidence>
<dbReference type="Gene3D" id="2.160.20.10">
    <property type="entry name" value="Single-stranded right-handed beta-helix, Pectin lyase-like"/>
    <property type="match status" value="1"/>
</dbReference>
<proteinExistence type="predicted"/>
<evidence type="ECO:0000313" key="3">
    <source>
        <dbReference type="EMBL" id="CBW38041.1"/>
    </source>
</evidence>
<reference evidence="3 4" key="1">
    <citation type="journal article" date="2010" name="J. Bacteriol.">
        <title>A conserved acetyl esterase domain targets diverse bacteriophages to the Vi capsular receptor of Salmonella enterica serovar Typhi.</title>
        <authorList>
            <person name="Pickard D."/>
            <person name="Toribio A.L."/>
            <person name="Petty N.K."/>
            <person name="van Tonder A."/>
            <person name="Yu L."/>
            <person name="Goulding D."/>
            <person name="Barrell B."/>
            <person name="Rance R."/>
            <person name="Harris D."/>
            <person name="Wetter M."/>
            <person name="Wain J."/>
            <person name="Choudhary J."/>
            <person name="Thomson N."/>
            <person name="Dougan G."/>
        </authorList>
    </citation>
    <scope>NUCLEOTIDE SEQUENCE [LARGE SCALE GENOMIC DNA]</scope>
</reference>
<comment type="subcellular location">
    <subcellularLocation>
        <location evidence="1">Virion</location>
    </subcellularLocation>
</comment>
<dbReference type="SMART" id="SM00710">
    <property type="entry name" value="PbH1"/>
    <property type="match status" value="4"/>
</dbReference>
<dbReference type="InterPro" id="IPR012334">
    <property type="entry name" value="Pectin_lyas_fold"/>
</dbReference>
<sequence>MANKPTQPLFPLGLETSESSNIKGFNNSGTIEHSPGAILTFPEDTDVAGLPSSVRYNPDSDEFEGYYENGGWLSLGGGGIRWETLPYAPSSNLLEGRGYLINNSTGTSTVVLPSPTRVGDSVTICDAYGKFATYPLTVSPAGNNLYGSTEDMTISTDNVSATFTWSGAEQGWVVTSGVGLGQGRVYSREIFTQILASDTNEVTLNIPPTIVDVYTDGKRLTESKYSLNGNVITFDPSLPAGTELQVIEYTPIQLGTGGGGSGASAITWIYNGGSAIGGETEITLDIVVDDVPAIDINGSRQYKNLGFTFDPLTSKITLTQELEPEDEVVVVINGTPNIYNQIDRSLQEVARAYNFTNAQVILSNDYTSALDNKVVIYDTTSQRSWGIPSGIPAGSTVVSVNGDQLKYKNGSTETTVTLVSVPGSAEKLKNDLASNSGAGMLKTSRGDTVEEELTFINQNMVVQISDFASLRTLVPATAGIRVKLKGYYSGSEIGGGEFISVAGDAVDDAGMIARVSSSFYWKRIIDKHITPGMYGIKGNLPEDPAVKLNAMFTAAAAANAYVLLNDVDTLVCKSPVVIPAHSLVYGNKRTILKRDASLSYANDFLTIMNDSYVKGIYVDGSRLDSQTPLEAVLVRIAGNVTIHKSEIRNNAGYGVVGNAVPGIRITKNIFSNFAKGCVAMFGDGTATSDDLQINDNRFFNLGAGTIYVGGYSNFLVDKNVGRGTYVGSPGNRLYVVTNTNGTITQSAGPDFGPLKTGMFFVLPGGSEHMITAVNSLTSVTVTPAPPSNATVRAIAGTGDLLGIQSCSYGTISRNNLTDCVTYGTGGGTMEGSTLGCNYVTWEDNFIRNTGKNGINVGQSGAGVATCSILRNTLIQVGNGGQGVGPAYLLPWFDTVGIALYQGNPGYMANMDVSDNNVSTWSGDLNDGAAWFGMSGCTEATVTCTGNKSSGYSDGYVRGDILEVTLTGYGTGAAATSFVSDGESIQITVQTGTSPTASPYFSVRKAIRTRHQPMITAQIVTTTGNMSHCWGMQSSTAGNWMVGQNTTPSGVTTYYAKG</sequence>
<dbReference type="EMBL" id="FQ312032">
    <property type="protein sequence ID" value="CBW38041.1"/>
    <property type="molecule type" value="Genomic_DNA"/>
</dbReference>
<organismHost>
    <name type="scientific">Salmonella typhi</name>
    <dbReference type="NCBI Taxonomy" id="90370"/>
</organismHost>
<name>E1XTI2_BPSAV</name>
<dbReference type="GO" id="GO:0044423">
    <property type="term" value="C:virion component"/>
    <property type="evidence" value="ECO:0007669"/>
    <property type="project" value="UniProtKB-KW"/>
</dbReference>
<gene>
    <name evidence="3" type="primary">probable tail fibre</name>
    <name evidence="3" type="ORF">Vi01_173c</name>
</gene>
<evidence type="ECO:0000256" key="2">
    <source>
        <dbReference type="ARBA" id="ARBA00022844"/>
    </source>
</evidence>